<protein>
    <submittedName>
        <fullName evidence="1">Pentapeptide repeat protein</fullName>
    </submittedName>
</protein>
<dbReference type="AlphaFoldDB" id="L8JQI0"/>
<dbReference type="SUPFAM" id="SSF141571">
    <property type="entry name" value="Pentapeptide repeat-like"/>
    <property type="match status" value="1"/>
</dbReference>
<dbReference type="InterPro" id="IPR001646">
    <property type="entry name" value="5peptide_repeat"/>
</dbReference>
<dbReference type="STRING" id="1237149.C900_03015"/>
<accession>L8JQI0</accession>
<dbReference type="eggNOG" id="COG1357">
    <property type="taxonomic scope" value="Bacteria"/>
</dbReference>
<dbReference type="Gene3D" id="2.160.20.80">
    <property type="entry name" value="E3 ubiquitin-protein ligase SopA"/>
    <property type="match status" value="1"/>
</dbReference>
<proteinExistence type="predicted"/>
<organism evidence="1 2">
    <name type="scientific">Fulvivirga imtechensis AK7</name>
    <dbReference type="NCBI Taxonomy" id="1237149"/>
    <lineage>
        <taxon>Bacteria</taxon>
        <taxon>Pseudomonadati</taxon>
        <taxon>Bacteroidota</taxon>
        <taxon>Cytophagia</taxon>
        <taxon>Cytophagales</taxon>
        <taxon>Fulvivirgaceae</taxon>
        <taxon>Fulvivirga</taxon>
    </lineage>
</organism>
<dbReference type="Pfam" id="PF00805">
    <property type="entry name" value="Pentapeptide"/>
    <property type="match status" value="1"/>
</dbReference>
<evidence type="ECO:0000313" key="1">
    <source>
        <dbReference type="EMBL" id="ELR71211.1"/>
    </source>
</evidence>
<dbReference type="EMBL" id="AMZN01000044">
    <property type="protein sequence ID" value="ELR71211.1"/>
    <property type="molecule type" value="Genomic_DNA"/>
</dbReference>
<sequence length="71" mass="7870">MDFAQAELSNAVFNDCDLLNATFESTNLEKADLRTASNYVLDPELNRIKGAKFSMPAVVGLLSKYDIKIDL</sequence>
<evidence type="ECO:0000313" key="2">
    <source>
        <dbReference type="Proteomes" id="UP000011135"/>
    </source>
</evidence>
<keyword evidence="2" id="KW-1185">Reference proteome</keyword>
<reference evidence="1 2" key="1">
    <citation type="submission" date="2012-12" db="EMBL/GenBank/DDBJ databases">
        <title>Genome assembly of Fulvivirga imtechensis AK7.</title>
        <authorList>
            <person name="Nupur N."/>
            <person name="Khatri I."/>
            <person name="Kumar R."/>
            <person name="Subramanian S."/>
            <person name="Pinnaka A."/>
        </authorList>
    </citation>
    <scope>NUCLEOTIDE SEQUENCE [LARGE SCALE GENOMIC DNA]</scope>
    <source>
        <strain evidence="1 2">AK7</strain>
    </source>
</reference>
<dbReference type="Proteomes" id="UP000011135">
    <property type="component" value="Unassembled WGS sequence"/>
</dbReference>
<gene>
    <name evidence="1" type="ORF">C900_03015</name>
</gene>
<name>L8JQI0_9BACT</name>
<comment type="caution">
    <text evidence="1">The sequence shown here is derived from an EMBL/GenBank/DDBJ whole genome shotgun (WGS) entry which is preliminary data.</text>
</comment>